<name>A0ABW5AX59_9FLAO</name>
<comment type="pathway">
    <text evidence="2 7">Carbohydrate metabolism; pentose and glucuronate interconversion.</text>
</comment>
<evidence type="ECO:0000256" key="1">
    <source>
        <dbReference type="ARBA" id="ARBA00001165"/>
    </source>
</evidence>
<evidence type="ECO:0000256" key="3">
    <source>
        <dbReference type="ARBA" id="ARBA00008397"/>
    </source>
</evidence>
<dbReference type="InterPro" id="IPR003766">
    <property type="entry name" value="Uronate_isomerase"/>
</dbReference>
<dbReference type="InterPro" id="IPR032466">
    <property type="entry name" value="Metal_Hydrolase"/>
</dbReference>
<dbReference type="Gene3D" id="3.20.20.140">
    <property type="entry name" value="Metal-dependent hydrolases"/>
    <property type="match status" value="1"/>
</dbReference>
<dbReference type="PANTHER" id="PTHR30068">
    <property type="entry name" value="URONATE ISOMERASE"/>
    <property type="match status" value="1"/>
</dbReference>
<gene>
    <name evidence="7 8" type="primary">uxaC</name>
    <name evidence="8" type="ORF">ACFSJT_12425</name>
</gene>
<organism evidence="8 9">
    <name type="scientific">Aquimarina celericrescens</name>
    <dbReference type="NCBI Taxonomy" id="1964542"/>
    <lineage>
        <taxon>Bacteria</taxon>
        <taxon>Pseudomonadati</taxon>
        <taxon>Bacteroidota</taxon>
        <taxon>Flavobacteriia</taxon>
        <taxon>Flavobacteriales</taxon>
        <taxon>Flavobacteriaceae</taxon>
        <taxon>Aquimarina</taxon>
    </lineage>
</organism>
<evidence type="ECO:0000256" key="7">
    <source>
        <dbReference type="HAMAP-Rule" id="MF_00675"/>
    </source>
</evidence>
<dbReference type="Proteomes" id="UP001597344">
    <property type="component" value="Unassembled WGS sequence"/>
</dbReference>
<proteinExistence type="inferred from homology"/>
<accession>A0ABW5AX59</accession>
<evidence type="ECO:0000313" key="8">
    <source>
        <dbReference type="EMBL" id="MFD2187598.1"/>
    </source>
</evidence>
<keyword evidence="6 7" id="KW-0413">Isomerase</keyword>
<dbReference type="GO" id="GO:0008880">
    <property type="term" value="F:glucuronate isomerase activity"/>
    <property type="evidence" value="ECO:0007669"/>
    <property type="project" value="UniProtKB-EC"/>
</dbReference>
<dbReference type="SUPFAM" id="SSF51556">
    <property type="entry name" value="Metallo-dependent hydrolases"/>
    <property type="match status" value="1"/>
</dbReference>
<dbReference type="PANTHER" id="PTHR30068:SF4">
    <property type="entry name" value="URONATE ISOMERASE"/>
    <property type="match status" value="1"/>
</dbReference>
<evidence type="ECO:0000256" key="5">
    <source>
        <dbReference type="ARBA" id="ARBA00020555"/>
    </source>
</evidence>
<dbReference type="EC" id="5.3.1.12" evidence="4 7"/>
<comment type="similarity">
    <text evidence="3 7">Belongs to the metallo-dependent hydrolases superfamily. Uronate isomerase family.</text>
</comment>
<reference evidence="9" key="1">
    <citation type="journal article" date="2019" name="Int. J. Syst. Evol. Microbiol.">
        <title>The Global Catalogue of Microorganisms (GCM) 10K type strain sequencing project: providing services to taxonomists for standard genome sequencing and annotation.</title>
        <authorList>
            <consortium name="The Broad Institute Genomics Platform"/>
            <consortium name="The Broad Institute Genome Sequencing Center for Infectious Disease"/>
            <person name="Wu L."/>
            <person name="Ma J."/>
        </authorList>
    </citation>
    <scope>NUCLEOTIDE SEQUENCE [LARGE SCALE GENOMIC DNA]</scope>
    <source>
        <strain evidence="9">DT92</strain>
    </source>
</reference>
<evidence type="ECO:0000256" key="4">
    <source>
        <dbReference type="ARBA" id="ARBA00012546"/>
    </source>
</evidence>
<protein>
    <recommendedName>
        <fullName evidence="5 7">Uronate isomerase</fullName>
        <ecNumber evidence="4 7">5.3.1.12</ecNumber>
    </recommendedName>
    <alternativeName>
        <fullName evidence="7">Glucuronate isomerase</fullName>
    </alternativeName>
    <alternativeName>
        <fullName evidence="7">Uronic isomerase</fullName>
    </alternativeName>
</protein>
<evidence type="ECO:0000313" key="9">
    <source>
        <dbReference type="Proteomes" id="UP001597344"/>
    </source>
</evidence>
<comment type="catalytic activity">
    <reaction evidence="7">
        <text>aldehydo-D-galacturonate = keto-D-tagaturonate</text>
        <dbReference type="Rhea" id="RHEA:27702"/>
        <dbReference type="ChEBI" id="CHEBI:12952"/>
        <dbReference type="ChEBI" id="CHEBI:17886"/>
    </reaction>
</comment>
<dbReference type="HAMAP" id="MF_00675">
    <property type="entry name" value="UxaC"/>
    <property type="match status" value="1"/>
</dbReference>
<sequence length="486" mass="56216">MDQNSKIRSFKKKDNRLHVSSNGFMSPDFLLQSEFSKKLYYNHAKNLPIIDYHCHLSPELIANDKQFENCSQAWLAGDHYKWRAMRTLGVDEKFITGDASDIKKFGKWAETVPYTIRNPLFHWTHLELQRYFDIDQLLCKENAVEIYEKTSAVLQQKSHSTNGLLRQMNVEVVCTTDDPIDELIHHQKAKKNKINSKLLPTFRPDKAYTVENPLEYLDYLEKLGDVSDINIDSYQDLIAALNDRIVYFHKHGGCLSDHGLEQLYYFELGTYDIDILFNKLKNKKSLDHQETNYFKFETLLHLCRMYHAQGWTQQFHLGALRNTNQRMLAQLGPDTGFDSIGDFSQAATLSKFLNALDTTNQLTKTIIYNLNPADNEVMATMTGNFNDGSVKGKIQFGSAWWFLDQKDGMEKQINSLSNLGLLSCFIGMLTDSRSFLSFPRHEYFRRILCNIIGQDVENGELPADEKWLGKIISDVCYNNAKEYFGF</sequence>
<dbReference type="NCBIfam" id="NF002794">
    <property type="entry name" value="PRK02925.1"/>
    <property type="match status" value="1"/>
</dbReference>
<dbReference type="Gene3D" id="1.10.2020.10">
    <property type="entry name" value="uronate isomerase, domain 2, chain A"/>
    <property type="match status" value="1"/>
</dbReference>
<comment type="caution">
    <text evidence="8">The sequence shown here is derived from an EMBL/GenBank/DDBJ whole genome shotgun (WGS) entry which is preliminary data.</text>
</comment>
<dbReference type="RefSeq" id="WP_378320601.1">
    <property type="nucleotide sequence ID" value="NZ_JBHUHY010000013.1"/>
</dbReference>
<evidence type="ECO:0000256" key="6">
    <source>
        <dbReference type="ARBA" id="ARBA00023235"/>
    </source>
</evidence>
<dbReference type="EMBL" id="JBHUHY010000013">
    <property type="protein sequence ID" value="MFD2187598.1"/>
    <property type="molecule type" value="Genomic_DNA"/>
</dbReference>
<evidence type="ECO:0000256" key="2">
    <source>
        <dbReference type="ARBA" id="ARBA00004892"/>
    </source>
</evidence>
<keyword evidence="9" id="KW-1185">Reference proteome</keyword>
<comment type="catalytic activity">
    <reaction evidence="1 7">
        <text>D-glucuronate = D-fructuronate</text>
        <dbReference type="Rhea" id="RHEA:13049"/>
        <dbReference type="ChEBI" id="CHEBI:58720"/>
        <dbReference type="ChEBI" id="CHEBI:59863"/>
        <dbReference type="EC" id="5.3.1.12"/>
    </reaction>
</comment>
<dbReference type="Pfam" id="PF02614">
    <property type="entry name" value="UxaC"/>
    <property type="match status" value="1"/>
</dbReference>